<feature type="transmembrane region" description="Helical" evidence="1">
    <location>
        <begin position="6"/>
        <end position="25"/>
    </location>
</feature>
<evidence type="ECO:0000313" key="2">
    <source>
        <dbReference type="EMBL" id="RYU47438.1"/>
    </source>
</evidence>
<name>A0A4Q5KLY6_9GAMM</name>
<dbReference type="RefSeq" id="WP_130049407.1">
    <property type="nucleotide sequence ID" value="NZ_SEZK01000065.1"/>
</dbReference>
<comment type="caution">
    <text evidence="2">The sequence shown here is derived from an EMBL/GenBank/DDBJ whole genome shotgun (WGS) entry which is preliminary data.</text>
</comment>
<dbReference type="EMBL" id="SEZK01000065">
    <property type="protein sequence ID" value="RYU47438.1"/>
    <property type="molecule type" value="Genomic_DNA"/>
</dbReference>
<dbReference type="Proteomes" id="UP000294063">
    <property type="component" value="Unassembled WGS sequence"/>
</dbReference>
<proteinExistence type="predicted"/>
<keyword evidence="1" id="KW-0812">Transmembrane</keyword>
<organism evidence="2 3">
    <name type="scientific">Aliivibrio finisterrensis</name>
    <dbReference type="NCBI Taxonomy" id="511998"/>
    <lineage>
        <taxon>Bacteria</taxon>
        <taxon>Pseudomonadati</taxon>
        <taxon>Pseudomonadota</taxon>
        <taxon>Gammaproteobacteria</taxon>
        <taxon>Vibrionales</taxon>
        <taxon>Vibrionaceae</taxon>
        <taxon>Aliivibrio</taxon>
    </lineage>
</organism>
<gene>
    <name evidence="2" type="ORF">ERW57_18565</name>
</gene>
<dbReference type="AlphaFoldDB" id="A0A4Q5KLY6"/>
<sequence>MSFNKVVTVISVALSVFAVFISLYANNISEKAYQLSLNSYNSERVIVLKMEKVKSKISLIPVSKDSLLHSVIIKLPNDFDMKSISLGSPNFTLDDDVFSAFVTEHISTFNLSENGVIKTLNNFSIPALFSISGYIKGNSKFQVSYYDLIFKVIITPEKTDVELKAIVIKEPQVSTTDFSRYIEDVFIENTKVFEDANNLNHKTDS</sequence>
<evidence type="ECO:0000313" key="3">
    <source>
        <dbReference type="Proteomes" id="UP000294063"/>
    </source>
</evidence>
<keyword evidence="1" id="KW-0472">Membrane</keyword>
<protein>
    <submittedName>
        <fullName evidence="2">Uncharacterized protein</fullName>
    </submittedName>
</protein>
<reference evidence="2 3" key="1">
    <citation type="submission" date="2019-02" db="EMBL/GenBank/DDBJ databases">
        <title>Genome sequences of Aliivibrio finisterrensis strains from farmed Atlantic salmon.</title>
        <authorList>
            <person name="Bowman J.P."/>
        </authorList>
    </citation>
    <scope>NUCLEOTIDE SEQUENCE [LARGE SCALE GENOMIC DNA]</scope>
    <source>
        <strain evidence="2 3">A46</strain>
    </source>
</reference>
<evidence type="ECO:0000256" key="1">
    <source>
        <dbReference type="SAM" id="Phobius"/>
    </source>
</evidence>
<keyword evidence="1" id="KW-1133">Transmembrane helix</keyword>
<accession>A0A4Q5KLY6</accession>